<feature type="compositionally biased region" description="Basic and acidic residues" evidence="1">
    <location>
        <begin position="1"/>
        <end position="24"/>
    </location>
</feature>
<dbReference type="InterPro" id="IPR036397">
    <property type="entry name" value="RNaseH_sf"/>
</dbReference>
<reference evidence="2" key="1">
    <citation type="journal article" date="2023" name="Insect Mol. Biol.">
        <title>Genome sequencing provides insights into the evolution of gene families encoding plant cell wall-degrading enzymes in longhorned beetles.</title>
        <authorList>
            <person name="Shin N.R."/>
            <person name="Okamura Y."/>
            <person name="Kirsch R."/>
            <person name="Pauchet Y."/>
        </authorList>
    </citation>
    <scope>NUCLEOTIDE SEQUENCE</scope>
    <source>
        <strain evidence="2">AMC_N1</strain>
    </source>
</reference>
<evidence type="ECO:0000313" key="3">
    <source>
        <dbReference type="Proteomes" id="UP001162162"/>
    </source>
</evidence>
<dbReference type="Proteomes" id="UP001162162">
    <property type="component" value="Unassembled WGS sequence"/>
</dbReference>
<accession>A0AAV8Z2Y7</accession>
<name>A0AAV8Z2Y7_9CUCU</name>
<dbReference type="EMBL" id="JAPWTK010000018">
    <property type="protein sequence ID" value="KAJ8958255.1"/>
    <property type="molecule type" value="Genomic_DNA"/>
</dbReference>
<protein>
    <submittedName>
        <fullName evidence="2">Uncharacterized protein</fullName>
    </submittedName>
</protein>
<sequence length="212" mass="24496">MTLWEKLNDAMKKNGDMSIDDKPRSGRPSTARNDENEISGLSWSSVQRILTEDLKRVAAKFPRALTDNQKECRVETCRALKQQLETDPDFLSKVITGDESWCYGYDPETKQQSSQWKRPLPPHEFEDTQNQTSPLALQSWRFDSRFVLECHNIVQELTRCNQDCTLVGRLVIMATRAMRGLMHWQRKAQKMGFVENYCAGGTESKSAKFRKI</sequence>
<dbReference type="PANTHER" id="PTHR46060:SF1">
    <property type="entry name" value="MARINER MOS1 TRANSPOSASE-LIKE PROTEIN"/>
    <property type="match status" value="1"/>
</dbReference>
<proteinExistence type="predicted"/>
<dbReference type="PANTHER" id="PTHR46060">
    <property type="entry name" value="MARINER MOS1 TRANSPOSASE-LIKE PROTEIN"/>
    <property type="match status" value="1"/>
</dbReference>
<feature type="region of interest" description="Disordered" evidence="1">
    <location>
        <begin position="1"/>
        <end position="38"/>
    </location>
</feature>
<keyword evidence="3" id="KW-1185">Reference proteome</keyword>
<comment type="caution">
    <text evidence="2">The sequence shown here is derived from an EMBL/GenBank/DDBJ whole genome shotgun (WGS) entry which is preliminary data.</text>
</comment>
<evidence type="ECO:0000256" key="1">
    <source>
        <dbReference type="SAM" id="MobiDB-lite"/>
    </source>
</evidence>
<dbReference type="GO" id="GO:0003676">
    <property type="term" value="F:nucleic acid binding"/>
    <property type="evidence" value="ECO:0007669"/>
    <property type="project" value="InterPro"/>
</dbReference>
<dbReference type="InterPro" id="IPR052709">
    <property type="entry name" value="Transposase-MT_Hybrid"/>
</dbReference>
<evidence type="ECO:0000313" key="2">
    <source>
        <dbReference type="EMBL" id="KAJ8958255.1"/>
    </source>
</evidence>
<dbReference type="AlphaFoldDB" id="A0AAV8Z2Y7"/>
<organism evidence="2 3">
    <name type="scientific">Aromia moschata</name>
    <dbReference type="NCBI Taxonomy" id="1265417"/>
    <lineage>
        <taxon>Eukaryota</taxon>
        <taxon>Metazoa</taxon>
        <taxon>Ecdysozoa</taxon>
        <taxon>Arthropoda</taxon>
        <taxon>Hexapoda</taxon>
        <taxon>Insecta</taxon>
        <taxon>Pterygota</taxon>
        <taxon>Neoptera</taxon>
        <taxon>Endopterygota</taxon>
        <taxon>Coleoptera</taxon>
        <taxon>Polyphaga</taxon>
        <taxon>Cucujiformia</taxon>
        <taxon>Chrysomeloidea</taxon>
        <taxon>Cerambycidae</taxon>
        <taxon>Cerambycinae</taxon>
        <taxon>Callichromatini</taxon>
        <taxon>Aromia</taxon>
    </lineage>
</organism>
<gene>
    <name evidence="2" type="ORF">NQ318_017398</name>
</gene>
<dbReference type="Gene3D" id="3.30.420.10">
    <property type="entry name" value="Ribonuclease H-like superfamily/Ribonuclease H"/>
    <property type="match status" value="1"/>
</dbReference>